<evidence type="ECO:0000313" key="3">
    <source>
        <dbReference type="Proteomes" id="UP001157160"/>
    </source>
</evidence>
<protein>
    <submittedName>
        <fullName evidence="2">Uncharacterized protein</fullName>
    </submittedName>
</protein>
<evidence type="ECO:0000313" key="2">
    <source>
        <dbReference type="EMBL" id="GMA29264.1"/>
    </source>
</evidence>
<accession>A0AA37XA35</accession>
<feature type="compositionally biased region" description="Polar residues" evidence="1">
    <location>
        <begin position="1"/>
        <end position="11"/>
    </location>
</feature>
<name>A0AA37XA35_9MICO</name>
<dbReference type="Proteomes" id="UP001157160">
    <property type="component" value="Unassembled WGS sequence"/>
</dbReference>
<proteinExistence type="predicted"/>
<organism evidence="2 3">
    <name type="scientific">Arenivirga flava</name>
    <dbReference type="NCBI Taxonomy" id="1930060"/>
    <lineage>
        <taxon>Bacteria</taxon>
        <taxon>Bacillati</taxon>
        <taxon>Actinomycetota</taxon>
        <taxon>Actinomycetes</taxon>
        <taxon>Micrococcales</taxon>
        <taxon>Microbacteriaceae</taxon>
        <taxon>Arenivirga</taxon>
    </lineage>
</organism>
<gene>
    <name evidence="2" type="ORF">GCM10025874_25170</name>
</gene>
<feature type="region of interest" description="Disordered" evidence="1">
    <location>
        <begin position="1"/>
        <end position="37"/>
    </location>
</feature>
<dbReference type="AlphaFoldDB" id="A0AA37XA35"/>
<feature type="compositionally biased region" description="Basic residues" evidence="1">
    <location>
        <begin position="21"/>
        <end position="32"/>
    </location>
</feature>
<comment type="caution">
    <text evidence="2">The sequence shown here is derived from an EMBL/GenBank/DDBJ whole genome shotgun (WGS) entry which is preliminary data.</text>
</comment>
<keyword evidence="3" id="KW-1185">Reference proteome</keyword>
<evidence type="ECO:0000256" key="1">
    <source>
        <dbReference type="SAM" id="MobiDB-lite"/>
    </source>
</evidence>
<dbReference type="EMBL" id="BSUL01000001">
    <property type="protein sequence ID" value="GMA29264.1"/>
    <property type="molecule type" value="Genomic_DNA"/>
</dbReference>
<sequence>MLLSSAESVTNPPICEGARRGAGRRCGRRARRPGRDRTWNSQIGDFALLYPCGSSIKPPICDGGGGVGMREVEAG</sequence>
<reference evidence="2 3" key="1">
    <citation type="journal article" date="2014" name="Int. J. Syst. Evol. Microbiol.">
        <title>Complete genome sequence of Corynebacterium casei LMG S-19264T (=DSM 44701T), isolated from a smear-ripened cheese.</title>
        <authorList>
            <consortium name="US DOE Joint Genome Institute (JGI-PGF)"/>
            <person name="Walter F."/>
            <person name="Albersmeier A."/>
            <person name="Kalinowski J."/>
            <person name="Ruckert C."/>
        </authorList>
    </citation>
    <scope>NUCLEOTIDE SEQUENCE [LARGE SCALE GENOMIC DNA]</scope>
    <source>
        <strain evidence="2 3">NBRC 112289</strain>
    </source>
</reference>